<gene>
    <name evidence="2" type="ORF">Amon01_000464700</name>
</gene>
<keyword evidence="1" id="KW-0472">Membrane</keyword>
<proteinExistence type="predicted"/>
<comment type="caution">
    <text evidence="2">The sequence shown here is derived from an EMBL/GenBank/DDBJ whole genome shotgun (WGS) entry which is preliminary data.</text>
</comment>
<sequence>MFLVYQQTLLLTSCPSLTKFSSQLVLRPPPILLLMILVSTWISSALKKDSVRFLSDRLNQHHDIFVDPTAPVDVLSVFEVEMLLPFEVSFASVAGSSCSSTVTIPPSGLKMMLVEKHSWVLFSKTKKQKKLKSLYGTLIVMIIQWGRFF</sequence>
<dbReference type="EMBL" id="BSXU01002300">
    <property type="protein sequence ID" value="GMG36257.1"/>
    <property type="molecule type" value="Genomic_DNA"/>
</dbReference>
<evidence type="ECO:0000256" key="1">
    <source>
        <dbReference type="SAM" id="Phobius"/>
    </source>
</evidence>
<keyword evidence="1" id="KW-0812">Transmembrane</keyword>
<keyword evidence="3" id="KW-1185">Reference proteome</keyword>
<feature type="transmembrane region" description="Helical" evidence="1">
    <location>
        <begin position="131"/>
        <end position="148"/>
    </location>
</feature>
<evidence type="ECO:0000313" key="3">
    <source>
        <dbReference type="Proteomes" id="UP001165063"/>
    </source>
</evidence>
<accession>A0A9W6YZR5</accession>
<feature type="transmembrane region" description="Helical" evidence="1">
    <location>
        <begin position="29"/>
        <end position="46"/>
    </location>
</feature>
<dbReference type="AlphaFoldDB" id="A0A9W6YZR5"/>
<evidence type="ECO:0000313" key="2">
    <source>
        <dbReference type="EMBL" id="GMG36257.1"/>
    </source>
</evidence>
<reference evidence="2" key="1">
    <citation type="submission" date="2023-04" db="EMBL/GenBank/DDBJ databases">
        <title>Ambrosiozyma monospora NBRC 1965.</title>
        <authorList>
            <person name="Ichikawa N."/>
            <person name="Sato H."/>
            <person name="Tonouchi N."/>
        </authorList>
    </citation>
    <scope>NUCLEOTIDE SEQUENCE</scope>
    <source>
        <strain evidence="2">NBRC 1965</strain>
    </source>
</reference>
<keyword evidence="1" id="KW-1133">Transmembrane helix</keyword>
<dbReference type="Proteomes" id="UP001165063">
    <property type="component" value="Unassembled WGS sequence"/>
</dbReference>
<organism evidence="2 3">
    <name type="scientific">Ambrosiozyma monospora</name>
    <name type="common">Yeast</name>
    <name type="synonym">Endomycopsis monosporus</name>
    <dbReference type="NCBI Taxonomy" id="43982"/>
    <lineage>
        <taxon>Eukaryota</taxon>
        <taxon>Fungi</taxon>
        <taxon>Dikarya</taxon>
        <taxon>Ascomycota</taxon>
        <taxon>Saccharomycotina</taxon>
        <taxon>Pichiomycetes</taxon>
        <taxon>Pichiales</taxon>
        <taxon>Pichiaceae</taxon>
        <taxon>Ambrosiozyma</taxon>
    </lineage>
</organism>
<protein>
    <submittedName>
        <fullName evidence="2">Unnamed protein product</fullName>
    </submittedName>
</protein>
<name>A0A9W6YZR5_AMBMO</name>